<feature type="domain" description="MYND-type" evidence="6">
    <location>
        <begin position="316"/>
        <end position="357"/>
    </location>
</feature>
<dbReference type="RefSeq" id="XP_060327557.1">
    <property type="nucleotide sequence ID" value="XM_060473867.1"/>
</dbReference>
<dbReference type="PANTHER" id="PTHR46758:SF2">
    <property type="entry name" value="OJ1485_B09.11 PROTEIN"/>
    <property type="match status" value="1"/>
</dbReference>
<reference evidence="7" key="1">
    <citation type="submission" date="2023-06" db="EMBL/GenBank/DDBJ databases">
        <authorList>
            <consortium name="Lawrence Berkeley National Laboratory"/>
            <person name="Ahrendt S."/>
            <person name="Sahu N."/>
            <person name="Indic B."/>
            <person name="Wong-Bajracharya J."/>
            <person name="Merenyi Z."/>
            <person name="Ke H.-M."/>
            <person name="Monk M."/>
            <person name="Kocsube S."/>
            <person name="Drula E."/>
            <person name="Lipzen A."/>
            <person name="Balint B."/>
            <person name="Henrissat B."/>
            <person name="Andreopoulos B."/>
            <person name="Martin F.M."/>
            <person name="Harder C.B."/>
            <person name="Rigling D."/>
            <person name="Ford K.L."/>
            <person name="Foster G.D."/>
            <person name="Pangilinan J."/>
            <person name="Papanicolaou A."/>
            <person name="Barry K."/>
            <person name="LaButti K."/>
            <person name="Viragh M."/>
            <person name="Koriabine M."/>
            <person name="Yan M."/>
            <person name="Riley R."/>
            <person name="Champramary S."/>
            <person name="Plett K.L."/>
            <person name="Tsai I.J."/>
            <person name="Slot J."/>
            <person name="Sipos G."/>
            <person name="Plett J."/>
            <person name="Nagy L.G."/>
            <person name="Grigoriev I.V."/>
        </authorList>
    </citation>
    <scope>NUCLEOTIDE SEQUENCE</scope>
    <source>
        <strain evidence="7">CCBAS 213</strain>
    </source>
</reference>
<sequence>MNRKVGIERSTGLAGGGVVSAESQRNYEIGAELCRKRKPKEAAPYLLRAIQDHNNLDAFIELSFLMPDSESRLDVLATAAKEGQRLLKSRLGPNCFDDNGPYAGRFWEILDTRPYMRVLQAQVRMFFEGEEYKSSAETIIEMLRLCPGDNLNQRTWLGPLLCRLERYSDALYFARFWIEDFMADRRVYVPPYRGGTVFKAPERGLFSPEDEKNAIPSPSSMSYTAAFASFKLWGDCEESRQYLRIASKGNPHVMIKVLGRIKRPEQLNSSARGWNGPEVAHDYLWLVQDLWMKDDVWNWANEHPDAKEATFKKCGKPSCGLKETRAAEFQRCSSCHLVSYCSQACQKDDWKRHKPDCQYHKMQKAAVQAFSAGKALPEGSTIPIFATDFSGGAVHLYDGEQATVNGVPIPNSDGMASASKKKKKNKKKKKPA</sequence>
<dbReference type="Pfam" id="PF01753">
    <property type="entry name" value="zf-MYND"/>
    <property type="match status" value="1"/>
</dbReference>
<feature type="compositionally biased region" description="Basic residues" evidence="5">
    <location>
        <begin position="419"/>
        <end position="432"/>
    </location>
</feature>
<proteinExistence type="predicted"/>
<dbReference type="GO" id="GO:0008270">
    <property type="term" value="F:zinc ion binding"/>
    <property type="evidence" value="ECO:0007669"/>
    <property type="project" value="UniProtKB-KW"/>
</dbReference>
<keyword evidence="2 4" id="KW-0863">Zinc-finger</keyword>
<organism evidence="7 8">
    <name type="scientific">Armillaria tabescens</name>
    <name type="common">Ringless honey mushroom</name>
    <name type="synonym">Agaricus tabescens</name>
    <dbReference type="NCBI Taxonomy" id="1929756"/>
    <lineage>
        <taxon>Eukaryota</taxon>
        <taxon>Fungi</taxon>
        <taxon>Dikarya</taxon>
        <taxon>Basidiomycota</taxon>
        <taxon>Agaricomycotina</taxon>
        <taxon>Agaricomycetes</taxon>
        <taxon>Agaricomycetidae</taxon>
        <taxon>Agaricales</taxon>
        <taxon>Marasmiineae</taxon>
        <taxon>Physalacriaceae</taxon>
        <taxon>Desarmillaria</taxon>
    </lineage>
</organism>
<evidence type="ECO:0000313" key="7">
    <source>
        <dbReference type="EMBL" id="KAK0451220.1"/>
    </source>
</evidence>
<dbReference type="InterPro" id="IPR002893">
    <property type="entry name" value="Znf_MYND"/>
</dbReference>
<dbReference type="GeneID" id="85357415"/>
<keyword evidence="1" id="KW-0479">Metal-binding</keyword>
<dbReference type="EMBL" id="JAUEPS010000034">
    <property type="protein sequence ID" value="KAK0451220.1"/>
    <property type="molecule type" value="Genomic_DNA"/>
</dbReference>
<evidence type="ECO:0000313" key="8">
    <source>
        <dbReference type="Proteomes" id="UP001175211"/>
    </source>
</evidence>
<protein>
    <recommendedName>
        <fullName evidence="6">MYND-type domain-containing protein</fullName>
    </recommendedName>
</protein>
<accession>A0AA39MZ38</accession>
<dbReference type="PROSITE" id="PS50865">
    <property type="entry name" value="ZF_MYND_2"/>
    <property type="match status" value="1"/>
</dbReference>
<evidence type="ECO:0000256" key="4">
    <source>
        <dbReference type="PROSITE-ProRule" id="PRU00134"/>
    </source>
</evidence>
<keyword evidence="8" id="KW-1185">Reference proteome</keyword>
<dbReference type="Gene3D" id="6.10.140.2220">
    <property type="match status" value="1"/>
</dbReference>
<comment type="caution">
    <text evidence="7">The sequence shown here is derived from an EMBL/GenBank/DDBJ whole genome shotgun (WGS) entry which is preliminary data.</text>
</comment>
<evidence type="ECO:0000256" key="3">
    <source>
        <dbReference type="ARBA" id="ARBA00022833"/>
    </source>
</evidence>
<evidence type="ECO:0000256" key="5">
    <source>
        <dbReference type="SAM" id="MobiDB-lite"/>
    </source>
</evidence>
<dbReference type="PANTHER" id="PTHR46758">
    <property type="entry name" value="MYND DOMAIN-CONTAINING"/>
    <property type="match status" value="1"/>
</dbReference>
<evidence type="ECO:0000256" key="1">
    <source>
        <dbReference type="ARBA" id="ARBA00022723"/>
    </source>
</evidence>
<dbReference type="SUPFAM" id="SSF144232">
    <property type="entry name" value="HIT/MYND zinc finger-like"/>
    <property type="match status" value="1"/>
</dbReference>
<dbReference type="InterPro" id="IPR044508">
    <property type="entry name" value="At5g50450/At1g67340-like"/>
</dbReference>
<dbReference type="AlphaFoldDB" id="A0AA39MZ38"/>
<name>A0AA39MZ38_ARMTA</name>
<evidence type="ECO:0000259" key="6">
    <source>
        <dbReference type="PROSITE" id="PS50865"/>
    </source>
</evidence>
<keyword evidence="3" id="KW-0862">Zinc</keyword>
<evidence type="ECO:0000256" key="2">
    <source>
        <dbReference type="ARBA" id="ARBA00022771"/>
    </source>
</evidence>
<feature type="non-terminal residue" evidence="7">
    <location>
        <position position="1"/>
    </location>
</feature>
<dbReference type="Proteomes" id="UP001175211">
    <property type="component" value="Unassembled WGS sequence"/>
</dbReference>
<feature type="region of interest" description="Disordered" evidence="5">
    <location>
        <begin position="406"/>
        <end position="432"/>
    </location>
</feature>
<gene>
    <name evidence="7" type="ORF">EV420DRAFT_1561559</name>
</gene>